<dbReference type="PROSITE" id="PS50110">
    <property type="entry name" value="RESPONSE_REGULATORY"/>
    <property type="match status" value="1"/>
</dbReference>
<keyword evidence="5" id="KW-1185">Reference proteome</keyword>
<dbReference type="AlphaFoldDB" id="A0A1N6XGI1"/>
<dbReference type="InterPro" id="IPR001789">
    <property type="entry name" value="Sig_transdc_resp-reg_receiver"/>
</dbReference>
<dbReference type="Gene3D" id="3.60.40.10">
    <property type="entry name" value="PPM-type phosphatase domain"/>
    <property type="match status" value="1"/>
</dbReference>
<dbReference type="OrthoDB" id="369918at2"/>
<keyword evidence="1 2" id="KW-0597">Phosphoprotein</keyword>
<dbReference type="SMART" id="SM00448">
    <property type="entry name" value="REC"/>
    <property type="match status" value="1"/>
</dbReference>
<protein>
    <submittedName>
        <fullName evidence="4">Stage II sporulation protein E (SpoIIE)</fullName>
    </submittedName>
</protein>
<evidence type="ECO:0000313" key="5">
    <source>
        <dbReference type="Proteomes" id="UP000186400"/>
    </source>
</evidence>
<proteinExistence type="predicted"/>
<evidence type="ECO:0000313" key="4">
    <source>
        <dbReference type="EMBL" id="SIR01452.1"/>
    </source>
</evidence>
<dbReference type="STRING" id="159291.SAMN05920897_12410"/>
<sequence length="384" mass="42402">MGRYVLLVDDEQGILSALKRELRPWARDRDLEIATASSAEEAQRFLANNYLDVVIVLSDQRMPGTKGHELLALCEQRYPEIMRLMLTGYTDIKDITSAIRSGINSFILKPWDHEDLIYELTKAYNLFEMHQRNREYHRTVKNELALAAVLRGETARGGDYNHGWCDVGCRHVPSPEQTSRGVDLFQQVPIGKEFLLILAAHLDCDGVRGSMIGATMVLRVLHTVLDRQDCSGLDVAILAAELSSVMGAVSREIPSVIIRYTVGILDNKGPVFRYAGNGYPPFVVVRRDDYGEIETVPEHPGRVRSVQIEEGDLLAVASPGLLESLASPEDLNAPRVLAKHVRDTGQEPSLSRRAELVLAAGSPGELTDKTLLLVQTGGAGEAHC</sequence>
<evidence type="ECO:0000256" key="1">
    <source>
        <dbReference type="ARBA" id="ARBA00022553"/>
    </source>
</evidence>
<organism evidence="4 5">
    <name type="scientific">Alkalispirochaeta americana</name>
    <dbReference type="NCBI Taxonomy" id="159291"/>
    <lineage>
        <taxon>Bacteria</taxon>
        <taxon>Pseudomonadati</taxon>
        <taxon>Spirochaetota</taxon>
        <taxon>Spirochaetia</taxon>
        <taxon>Spirochaetales</taxon>
        <taxon>Spirochaetaceae</taxon>
        <taxon>Alkalispirochaeta</taxon>
    </lineage>
</organism>
<dbReference type="Pfam" id="PF00072">
    <property type="entry name" value="Response_reg"/>
    <property type="match status" value="1"/>
</dbReference>
<gene>
    <name evidence="4" type="ORF">SAMN05920897_12410</name>
</gene>
<feature type="modified residue" description="4-aspartylphosphate" evidence="2">
    <location>
        <position position="59"/>
    </location>
</feature>
<name>A0A1N6XGI1_9SPIO</name>
<evidence type="ECO:0000259" key="3">
    <source>
        <dbReference type="PROSITE" id="PS50110"/>
    </source>
</evidence>
<dbReference type="PANTHER" id="PTHR44591">
    <property type="entry name" value="STRESS RESPONSE REGULATOR PROTEIN 1"/>
    <property type="match status" value="1"/>
</dbReference>
<dbReference type="CDD" id="cd17569">
    <property type="entry name" value="REC_HupR-like"/>
    <property type="match status" value="1"/>
</dbReference>
<evidence type="ECO:0000256" key="2">
    <source>
        <dbReference type="PROSITE-ProRule" id="PRU00169"/>
    </source>
</evidence>
<dbReference type="InterPro" id="IPR050595">
    <property type="entry name" value="Bact_response_regulator"/>
</dbReference>
<dbReference type="EMBL" id="FTMS01000024">
    <property type="protein sequence ID" value="SIR01452.1"/>
    <property type="molecule type" value="Genomic_DNA"/>
</dbReference>
<feature type="domain" description="Response regulatory" evidence="3">
    <location>
        <begin position="4"/>
        <end position="124"/>
    </location>
</feature>
<dbReference type="SUPFAM" id="SSF52172">
    <property type="entry name" value="CheY-like"/>
    <property type="match status" value="1"/>
</dbReference>
<dbReference type="InterPro" id="IPR036457">
    <property type="entry name" value="PPM-type-like_dom_sf"/>
</dbReference>
<dbReference type="InterPro" id="IPR011006">
    <property type="entry name" value="CheY-like_superfamily"/>
</dbReference>
<dbReference type="RefSeq" id="WP_076489874.1">
    <property type="nucleotide sequence ID" value="NZ_FTMS01000024.1"/>
</dbReference>
<accession>A0A1N6XGI1</accession>
<dbReference type="Gene3D" id="3.40.50.2300">
    <property type="match status" value="1"/>
</dbReference>
<reference evidence="4 5" key="1">
    <citation type="submission" date="2017-01" db="EMBL/GenBank/DDBJ databases">
        <authorList>
            <person name="Mah S.A."/>
            <person name="Swanson W.J."/>
            <person name="Moy G.W."/>
            <person name="Vacquier V.D."/>
        </authorList>
    </citation>
    <scope>NUCLEOTIDE SEQUENCE [LARGE SCALE GENOMIC DNA]</scope>
    <source>
        <strain evidence="4 5">ASpG1</strain>
    </source>
</reference>
<dbReference type="PANTHER" id="PTHR44591:SF19">
    <property type="entry name" value="TWO-COMPONENT RESPONSE REGULATOR-RELATED"/>
    <property type="match status" value="1"/>
</dbReference>
<dbReference type="Proteomes" id="UP000186400">
    <property type="component" value="Unassembled WGS sequence"/>
</dbReference>
<dbReference type="GO" id="GO:0000160">
    <property type="term" value="P:phosphorelay signal transduction system"/>
    <property type="evidence" value="ECO:0007669"/>
    <property type="project" value="InterPro"/>
</dbReference>